<name>A0AAW9QQZ9_9CHRO</name>
<evidence type="ECO:0000313" key="2">
    <source>
        <dbReference type="Proteomes" id="UP001328733"/>
    </source>
</evidence>
<reference evidence="1 2" key="1">
    <citation type="submission" date="2024-01" db="EMBL/GenBank/DDBJ databases">
        <title>Genomic insights into the taxonomy and metabolism of the cyanobacterium Pannus brasiliensis CCIBt3594.</title>
        <authorList>
            <person name="Machado M."/>
            <person name="Botero N.B."/>
            <person name="Andreote A.P.D."/>
            <person name="Feitosa A.M.T."/>
            <person name="Popin R."/>
            <person name="Sivonen K."/>
            <person name="Fiore M.F."/>
        </authorList>
    </citation>
    <scope>NUCLEOTIDE SEQUENCE [LARGE SCALE GENOMIC DNA]</scope>
    <source>
        <strain evidence="1 2">CCIBt3594</strain>
    </source>
</reference>
<dbReference type="RefSeq" id="WP_332867675.1">
    <property type="nucleotide sequence ID" value="NZ_JBAFSM010000080.1"/>
</dbReference>
<sequence>MSRFGKIISELEDLHQQDVKDTARVFSITATLSQRLRELLEDIDIETDNSAVALPSGEPTKDDLIALYGNYNNAYRAYKDAYNLKGVKGWDGLLRSIRDLTPPSPPVDLEKRVEKLEKIVKVFAEILLERAE</sequence>
<gene>
    <name evidence="1" type="ORF">V0288_23965</name>
</gene>
<protein>
    <submittedName>
        <fullName evidence="1">Uncharacterized protein</fullName>
    </submittedName>
</protein>
<dbReference type="EMBL" id="JBAFSM010000080">
    <property type="protein sequence ID" value="MEG3440207.1"/>
    <property type="molecule type" value="Genomic_DNA"/>
</dbReference>
<dbReference type="AlphaFoldDB" id="A0AAW9QQZ9"/>
<comment type="caution">
    <text evidence="1">The sequence shown here is derived from an EMBL/GenBank/DDBJ whole genome shotgun (WGS) entry which is preliminary data.</text>
</comment>
<keyword evidence="2" id="KW-1185">Reference proteome</keyword>
<dbReference type="Proteomes" id="UP001328733">
    <property type="component" value="Unassembled WGS sequence"/>
</dbReference>
<accession>A0AAW9QQZ9</accession>
<proteinExistence type="predicted"/>
<organism evidence="1 2">
    <name type="scientific">Pannus brasiliensis CCIBt3594</name>
    <dbReference type="NCBI Taxonomy" id="1427578"/>
    <lineage>
        <taxon>Bacteria</taxon>
        <taxon>Bacillati</taxon>
        <taxon>Cyanobacteriota</taxon>
        <taxon>Cyanophyceae</taxon>
        <taxon>Oscillatoriophycideae</taxon>
        <taxon>Chroococcales</taxon>
        <taxon>Microcystaceae</taxon>
        <taxon>Pannus</taxon>
    </lineage>
</organism>
<evidence type="ECO:0000313" key="1">
    <source>
        <dbReference type="EMBL" id="MEG3440207.1"/>
    </source>
</evidence>